<evidence type="ECO:0000313" key="2">
    <source>
        <dbReference type="EMBL" id="MFC6199238.1"/>
    </source>
</evidence>
<proteinExistence type="predicted"/>
<dbReference type="RefSeq" id="WP_377380114.1">
    <property type="nucleotide sequence ID" value="NZ_JBHSSW010000028.1"/>
</dbReference>
<comment type="caution">
    <text evidence="2">The sequence shown here is derived from an EMBL/GenBank/DDBJ whole genome shotgun (WGS) entry which is preliminary data.</text>
</comment>
<dbReference type="Proteomes" id="UP001596303">
    <property type="component" value="Unassembled WGS sequence"/>
</dbReference>
<gene>
    <name evidence="2" type="ORF">ACFQDM_14220</name>
</gene>
<keyword evidence="3" id="KW-1185">Reference proteome</keyword>
<organism evidence="2 3">
    <name type="scientific">Ponticaulis profundi</name>
    <dbReference type="NCBI Taxonomy" id="2665222"/>
    <lineage>
        <taxon>Bacteria</taxon>
        <taxon>Pseudomonadati</taxon>
        <taxon>Pseudomonadota</taxon>
        <taxon>Alphaproteobacteria</taxon>
        <taxon>Hyphomonadales</taxon>
        <taxon>Hyphomonadaceae</taxon>
        <taxon>Ponticaulis</taxon>
    </lineage>
</organism>
<keyword evidence="1" id="KW-0812">Transmembrane</keyword>
<protein>
    <recommendedName>
        <fullName evidence="4">Phenylalanyl-tRNA synthetase subunit beta</fullName>
    </recommendedName>
</protein>
<keyword evidence="1" id="KW-0472">Membrane</keyword>
<evidence type="ECO:0000313" key="3">
    <source>
        <dbReference type="Proteomes" id="UP001596303"/>
    </source>
</evidence>
<name>A0ABW1SCZ5_9PROT</name>
<evidence type="ECO:0000256" key="1">
    <source>
        <dbReference type="SAM" id="Phobius"/>
    </source>
</evidence>
<evidence type="ECO:0008006" key="4">
    <source>
        <dbReference type="Google" id="ProtNLM"/>
    </source>
</evidence>
<keyword evidence="1" id="KW-1133">Transmembrane helix</keyword>
<feature type="transmembrane region" description="Helical" evidence="1">
    <location>
        <begin position="5"/>
        <end position="24"/>
    </location>
</feature>
<feature type="transmembrane region" description="Helical" evidence="1">
    <location>
        <begin position="44"/>
        <end position="62"/>
    </location>
</feature>
<reference evidence="3" key="1">
    <citation type="journal article" date="2019" name="Int. J. Syst. Evol. Microbiol.">
        <title>The Global Catalogue of Microorganisms (GCM) 10K type strain sequencing project: providing services to taxonomists for standard genome sequencing and annotation.</title>
        <authorList>
            <consortium name="The Broad Institute Genomics Platform"/>
            <consortium name="The Broad Institute Genome Sequencing Center for Infectious Disease"/>
            <person name="Wu L."/>
            <person name="Ma J."/>
        </authorList>
    </citation>
    <scope>NUCLEOTIDE SEQUENCE [LARGE SCALE GENOMIC DNA]</scope>
    <source>
        <strain evidence="3">CGMCC-1.15741</strain>
    </source>
</reference>
<sequence length="67" mass="7620">MRKYFFWFGVANIVLGLILALYMLLNIEAFGSLENADTSKIEVFFIAFAPIFTGIALMISGWPQKNR</sequence>
<accession>A0ABW1SCZ5</accession>
<dbReference type="EMBL" id="JBHSSW010000028">
    <property type="protein sequence ID" value="MFC6199238.1"/>
    <property type="molecule type" value="Genomic_DNA"/>
</dbReference>